<evidence type="ECO:0000313" key="2">
    <source>
        <dbReference type="EMBL" id="GEL20515.1"/>
    </source>
</evidence>
<evidence type="ECO:0000259" key="1">
    <source>
        <dbReference type="Pfam" id="PF19935"/>
    </source>
</evidence>
<evidence type="ECO:0000313" key="3">
    <source>
        <dbReference type="Proteomes" id="UP000321328"/>
    </source>
</evidence>
<dbReference type="Proteomes" id="UP000321328">
    <property type="component" value="Unassembled WGS sequence"/>
</dbReference>
<sequence>MRPAEPDLLGDVAAALADDHPLALLGLVSTLLAAIEPRPGPFEPPAGPDLPSREELVATFLEVDLPETSALLAALAELLGEDVLRRRVRRELASRGHALPRWLVELDRAETVGEAVGVGHVLGDGDDIMFGVRLSGGRELSVAVYVDHNLGTVAKDAFVVPEPLPGLVEQMLATIDDPDTTAGELDRADAGVRITEAIDRGKITFPPFETDTWPGCRPLVEWAVRLLPTGGTGYRRPEWDDDALAALTERFLASPFGAEFDDADHRGLLESLLWFGTDYGPGDPLRWSPVAVEILLADWIPRKIVADAPYLAKAPALLRAFIRFCHHERGIRPALTALTLAAVDEHEPGYRRTIRSPRPQGPAALLAAMGALDPDGPWPPLDAEPPGLPEIMLDALRRAVGSESALDALDASPLPDESFDWRSIPADIHDRVAEVLALVDRGSGELLDVESRTACRRLLARAAAGDPEIFRRRGRAATAAAAICWIIGKANRSVGADGVAVKDLTGHFGLGRSTVSPRSKPLLRAIGVAPEQYGGMDLASPDYLTAARRGQIIADRDRYRAMRDPR</sequence>
<dbReference type="AlphaFoldDB" id="A0A511D6U3"/>
<accession>A0A511D6U3</accession>
<dbReference type="Pfam" id="PF19935">
    <property type="entry name" value="DUF6398"/>
    <property type="match status" value="1"/>
</dbReference>
<comment type="caution">
    <text evidence="2">The sequence shown here is derived from an EMBL/GenBank/DDBJ whole genome shotgun (WGS) entry which is preliminary data.</text>
</comment>
<organism evidence="2 3">
    <name type="scientific">Pseudonocardia asaccharolytica DSM 44247 = NBRC 16224</name>
    <dbReference type="NCBI Taxonomy" id="1123024"/>
    <lineage>
        <taxon>Bacteria</taxon>
        <taxon>Bacillati</taxon>
        <taxon>Actinomycetota</taxon>
        <taxon>Actinomycetes</taxon>
        <taxon>Pseudonocardiales</taxon>
        <taxon>Pseudonocardiaceae</taxon>
        <taxon>Pseudonocardia</taxon>
    </lineage>
</organism>
<dbReference type="EMBL" id="BJVI01000075">
    <property type="protein sequence ID" value="GEL20515.1"/>
    <property type="molecule type" value="Genomic_DNA"/>
</dbReference>
<reference evidence="2 3" key="1">
    <citation type="submission" date="2019-07" db="EMBL/GenBank/DDBJ databases">
        <title>Whole genome shotgun sequence of Pseudonocardia asaccharolytica NBRC 16224.</title>
        <authorList>
            <person name="Hosoyama A."/>
            <person name="Uohara A."/>
            <person name="Ohji S."/>
            <person name="Ichikawa N."/>
        </authorList>
    </citation>
    <scope>NUCLEOTIDE SEQUENCE [LARGE SCALE GENOMIC DNA]</scope>
    <source>
        <strain evidence="2 3">NBRC 16224</strain>
    </source>
</reference>
<dbReference type="InterPro" id="IPR045651">
    <property type="entry name" value="DUF6398"/>
</dbReference>
<name>A0A511D6U3_9PSEU</name>
<gene>
    <name evidence="2" type="ORF">PA7_43520</name>
</gene>
<dbReference type="STRING" id="1123024.GCA_000423625_04010"/>
<feature type="domain" description="DUF6398" evidence="1">
    <location>
        <begin position="434"/>
        <end position="530"/>
    </location>
</feature>
<proteinExistence type="predicted"/>
<keyword evidence="3" id="KW-1185">Reference proteome</keyword>
<protein>
    <recommendedName>
        <fullName evidence="1">DUF6398 domain-containing protein</fullName>
    </recommendedName>
</protein>